<dbReference type="AlphaFoldDB" id="A0A3P3WCZ9"/>
<dbReference type="OrthoDB" id="1427655at2"/>
<reference evidence="1 2" key="1">
    <citation type="submission" date="2018-11" db="EMBL/GenBank/DDBJ databases">
        <title>Flavobacterium sp. nov., YIM 102701-2 draft genome.</title>
        <authorList>
            <person name="Li G."/>
            <person name="Jiang Y."/>
        </authorList>
    </citation>
    <scope>NUCLEOTIDE SEQUENCE [LARGE SCALE GENOMIC DNA]</scope>
    <source>
        <strain evidence="1 2">YIM 102701-2</strain>
    </source>
</reference>
<comment type="caution">
    <text evidence="1">The sequence shown here is derived from an EMBL/GenBank/DDBJ whole genome shotgun (WGS) entry which is preliminary data.</text>
</comment>
<dbReference type="EMBL" id="RQVQ01000008">
    <property type="protein sequence ID" value="RRJ91926.1"/>
    <property type="molecule type" value="Genomic_DNA"/>
</dbReference>
<evidence type="ECO:0000313" key="2">
    <source>
        <dbReference type="Proteomes" id="UP000275719"/>
    </source>
</evidence>
<evidence type="ECO:0000313" key="1">
    <source>
        <dbReference type="EMBL" id="RRJ91926.1"/>
    </source>
</evidence>
<gene>
    <name evidence="1" type="ORF">EG240_05035</name>
</gene>
<sequence>MQFKIFIAILFLFSVGIQAQERIAKNGRIIGKYFDLHDVAIQNVNLKKTVYSEKGGYFKMPIALNDTVVFSSENFKPIFIVVTPADLKSRFLYISLEPNEDTLEEMVIDGTIKRNAYLDAKSRRTSNYKKLHTATSGGLIAQFINILSGRTKMIKRAIEMEEQNDLAEQMINSMSEDYFVEELKIPKEYIGGFGFFLIDDIDVIEAVKRHNEYQLEFLLPLKAKMYLETLKEYQQ</sequence>
<organism evidence="1 2">
    <name type="scientific">Paenimyroides tangerinum</name>
    <dbReference type="NCBI Taxonomy" id="2488728"/>
    <lineage>
        <taxon>Bacteria</taxon>
        <taxon>Pseudomonadati</taxon>
        <taxon>Bacteroidota</taxon>
        <taxon>Flavobacteriia</taxon>
        <taxon>Flavobacteriales</taxon>
        <taxon>Flavobacteriaceae</taxon>
        <taxon>Paenimyroides</taxon>
    </lineage>
</organism>
<proteinExistence type="predicted"/>
<keyword evidence="2" id="KW-1185">Reference proteome</keyword>
<dbReference type="Proteomes" id="UP000275719">
    <property type="component" value="Unassembled WGS sequence"/>
</dbReference>
<protein>
    <submittedName>
        <fullName evidence="1">Uncharacterized protein</fullName>
    </submittedName>
</protein>
<dbReference type="RefSeq" id="WP_125018083.1">
    <property type="nucleotide sequence ID" value="NZ_RQVQ01000008.1"/>
</dbReference>
<name>A0A3P3WCZ9_9FLAO</name>
<accession>A0A3P3WCZ9</accession>